<reference evidence="2" key="1">
    <citation type="journal article" date="2010" name="Nat. Biotechnol.">
        <title>Draft genome sequence of the oilseed species Ricinus communis.</title>
        <authorList>
            <person name="Chan A.P."/>
            <person name="Crabtree J."/>
            <person name="Zhao Q."/>
            <person name="Lorenzi H."/>
            <person name="Orvis J."/>
            <person name="Puiu D."/>
            <person name="Melake-Berhan A."/>
            <person name="Jones K.M."/>
            <person name="Redman J."/>
            <person name="Chen G."/>
            <person name="Cahoon E.B."/>
            <person name="Gedil M."/>
            <person name="Stanke M."/>
            <person name="Haas B.J."/>
            <person name="Wortman J.R."/>
            <person name="Fraser-Liggett C.M."/>
            <person name="Ravel J."/>
            <person name="Rabinowicz P.D."/>
        </authorList>
    </citation>
    <scope>NUCLEOTIDE SEQUENCE [LARGE SCALE GENOMIC DNA]</scope>
    <source>
        <strain evidence="2">cv. Hale</strain>
    </source>
</reference>
<dbReference type="InParanoid" id="B9T0E8"/>
<accession>B9T0E8</accession>
<evidence type="ECO:0000313" key="1">
    <source>
        <dbReference type="EMBL" id="EEF30676.1"/>
    </source>
</evidence>
<proteinExistence type="predicted"/>
<keyword evidence="2" id="KW-1185">Reference proteome</keyword>
<dbReference type="InterPro" id="IPR044824">
    <property type="entry name" value="MAIN-like"/>
</dbReference>
<dbReference type="EMBL" id="EQ974302">
    <property type="protein sequence ID" value="EEF30676.1"/>
    <property type="molecule type" value="Genomic_DNA"/>
</dbReference>
<sequence length="109" mass="12344">MLQDVAILTGLPINGYALIGLTRYDWPTLCERVLGLRPTAESIRGSQLRLSWIRTKFGNIPHEADKETVHCHARAYIILGLTSYDKSTVRVSLVYLPYLENIGTIHQYS</sequence>
<name>B9T0E8_RICCO</name>
<evidence type="ECO:0000313" key="2">
    <source>
        <dbReference type="Proteomes" id="UP000008311"/>
    </source>
</evidence>
<dbReference type="Proteomes" id="UP000008311">
    <property type="component" value="Unassembled WGS sequence"/>
</dbReference>
<dbReference type="AlphaFoldDB" id="B9T0E8"/>
<organism evidence="1 2">
    <name type="scientific">Ricinus communis</name>
    <name type="common">Castor bean</name>
    <dbReference type="NCBI Taxonomy" id="3988"/>
    <lineage>
        <taxon>Eukaryota</taxon>
        <taxon>Viridiplantae</taxon>
        <taxon>Streptophyta</taxon>
        <taxon>Embryophyta</taxon>
        <taxon>Tracheophyta</taxon>
        <taxon>Spermatophyta</taxon>
        <taxon>Magnoliopsida</taxon>
        <taxon>eudicotyledons</taxon>
        <taxon>Gunneridae</taxon>
        <taxon>Pentapetalae</taxon>
        <taxon>rosids</taxon>
        <taxon>fabids</taxon>
        <taxon>Malpighiales</taxon>
        <taxon>Euphorbiaceae</taxon>
        <taxon>Acalyphoideae</taxon>
        <taxon>Acalypheae</taxon>
        <taxon>Ricinus</taxon>
    </lineage>
</organism>
<protein>
    <recommendedName>
        <fullName evidence="3">Aminotransferase-like plant mobile domain-containing protein</fullName>
    </recommendedName>
</protein>
<dbReference type="PANTHER" id="PTHR46033">
    <property type="entry name" value="PROTEIN MAIN-LIKE 2"/>
    <property type="match status" value="1"/>
</dbReference>
<gene>
    <name evidence="1" type="ORF">RCOM_0508020</name>
</gene>
<dbReference type="STRING" id="3988.B9T0E8"/>
<evidence type="ECO:0008006" key="3">
    <source>
        <dbReference type="Google" id="ProtNLM"/>
    </source>
</evidence>
<dbReference type="PANTHER" id="PTHR46033:SF8">
    <property type="entry name" value="PROTEIN MAINTENANCE OF MERISTEMS-LIKE"/>
    <property type="match status" value="1"/>
</dbReference>
<dbReference type="GO" id="GO:0010073">
    <property type="term" value="P:meristem maintenance"/>
    <property type="evidence" value="ECO:0007669"/>
    <property type="project" value="InterPro"/>
</dbReference>